<evidence type="ECO:0000313" key="2">
    <source>
        <dbReference type="EMBL" id="QLL10307.1"/>
    </source>
</evidence>
<proteinExistence type="predicted"/>
<gene>
    <name evidence="2" type="ORF">H0P51_17550</name>
</gene>
<dbReference type="KEGG" id="mgor:H0P51_17550"/>
<dbReference type="InterPro" id="IPR029149">
    <property type="entry name" value="Creatin/AminoP/Spt16_N"/>
</dbReference>
<dbReference type="InterPro" id="IPR050659">
    <property type="entry name" value="Peptidase_M24B"/>
</dbReference>
<dbReference type="Gene3D" id="3.90.230.10">
    <property type="entry name" value="Creatinase/methionine aminopeptidase superfamily"/>
    <property type="match status" value="1"/>
</dbReference>
<evidence type="ECO:0000313" key="3">
    <source>
        <dbReference type="Proteomes" id="UP000510682"/>
    </source>
</evidence>
<dbReference type="CDD" id="cd01066">
    <property type="entry name" value="APP_MetAP"/>
    <property type="match status" value="1"/>
</dbReference>
<keyword evidence="3" id="KW-1185">Reference proteome</keyword>
<dbReference type="EMBL" id="CP059165">
    <property type="protein sequence ID" value="QLL10307.1"/>
    <property type="molecule type" value="Genomic_DNA"/>
</dbReference>
<reference evidence="2" key="2">
    <citation type="submission" date="2020-07" db="EMBL/GenBank/DDBJ databases">
        <authorList>
            <person name="Yu X."/>
        </authorList>
    </citation>
    <scope>NUCLEOTIDE SEQUENCE [LARGE SCALE GENOMIC DNA]</scope>
    <source>
        <strain evidence="2">24T</strain>
    </source>
</reference>
<sequence length="382" mass="41323">MRRERFARLQSEMVGQGLDGLVLVTSSAVTYATGVPMPAMDGDRAALFRAVAIVVKGEPMAHLYTMVADAVPLGVHLHPPLFPDLDDGISEFASALAEHFSPGARVGVDHFSHPMIRGLQGVSWADASSVLGAVKLLKTVDEVACIRQAQLLNELAMEDALRALRVGVRQTDLSAVFLRRVFELGASAGGIDPIWQVMAPSQAAGPWTSHGDLAYPTVTTDRFLRYGDVIWVDSGIMWEGYASDYGRTWLVGRGPNAVERKQFRRWRAVVDACLEILAPGVTGAELTRVAVDTNGGVRPWMTHFYLAHGVGVDSAEMPLIGTDLGDDFDAQLVMQPGTVLVLEPVIWDDGEGGYRAEDIVAVTDRGWVKLSGSNYDPFGSFS</sequence>
<dbReference type="GO" id="GO:0004177">
    <property type="term" value="F:aminopeptidase activity"/>
    <property type="evidence" value="ECO:0007669"/>
    <property type="project" value="UniProtKB-KW"/>
</dbReference>
<dbReference type="Proteomes" id="UP000510682">
    <property type="component" value="Chromosome"/>
</dbReference>
<dbReference type="InterPro" id="IPR036005">
    <property type="entry name" value="Creatinase/aminopeptidase-like"/>
</dbReference>
<dbReference type="Gene3D" id="3.40.350.10">
    <property type="entry name" value="Creatinase/prolidase N-terminal domain"/>
    <property type="match status" value="1"/>
</dbReference>
<feature type="domain" description="Peptidase M24" evidence="1">
    <location>
        <begin position="144"/>
        <end position="364"/>
    </location>
</feature>
<dbReference type="SUPFAM" id="SSF55920">
    <property type="entry name" value="Creatinase/aminopeptidase"/>
    <property type="match status" value="1"/>
</dbReference>
<protein>
    <submittedName>
        <fullName evidence="2">Aminopeptidase P family protein</fullName>
    </submittedName>
</protein>
<keyword evidence="2" id="KW-0031">Aminopeptidase</keyword>
<name>A0A7D6E265_9MYCO</name>
<accession>A0A7D6E265</accession>
<dbReference type="PANTHER" id="PTHR46112:SF2">
    <property type="entry name" value="XAA-PRO AMINOPEPTIDASE P-RELATED"/>
    <property type="match status" value="1"/>
</dbReference>
<organism evidence="2 3">
    <name type="scientific">Mycobacterium vicinigordonae</name>
    <dbReference type="NCBI Taxonomy" id="1719132"/>
    <lineage>
        <taxon>Bacteria</taxon>
        <taxon>Bacillati</taxon>
        <taxon>Actinomycetota</taxon>
        <taxon>Actinomycetes</taxon>
        <taxon>Mycobacteriales</taxon>
        <taxon>Mycobacteriaceae</taxon>
        <taxon>Mycobacterium</taxon>
    </lineage>
</organism>
<dbReference type="InterPro" id="IPR000994">
    <property type="entry name" value="Pept_M24"/>
</dbReference>
<keyword evidence="2" id="KW-0378">Hydrolase</keyword>
<reference evidence="2" key="1">
    <citation type="submission" date="2020-07" db="EMBL/GenBank/DDBJ databases">
        <title>Description of Mycobacterium gordonae subsp. intergordonae subsp.nov. and Mycobacterium gordonae subsp. gordonae subsp. nov.</title>
        <authorList>
            <person name="Huang H."/>
        </authorList>
    </citation>
    <scope>NUCLEOTIDE SEQUENCE [LARGE SCALE GENOMIC DNA]</scope>
    <source>
        <strain evidence="2">24T</strain>
    </source>
</reference>
<keyword evidence="2" id="KW-0645">Protease</keyword>
<dbReference type="AlphaFoldDB" id="A0A7D6E265"/>
<dbReference type="SUPFAM" id="SSF53092">
    <property type="entry name" value="Creatinase/prolidase N-terminal domain"/>
    <property type="match status" value="1"/>
</dbReference>
<dbReference type="Pfam" id="PF00557">
    <property type="entry name" value="Peptidase_M24"/>
    <property type="match status" value="1"/>
</dbReference>
<evidence type="ECO:0000259" key="1">
    <source>
        <dbReference type="Pfam" id="PF00557"/>
    </source>
</evidence>
<dbReference type="PANTHER" id="PTHR46112">
    <property type="entry name" value="AMINOPEPTIDASE"/>
    <property type="match status" value="1"/>
</dbReference>